<keyword evidence="7" id="KW-1185">Reference proteome</keyword>
<dbReference type="GO" id="GO:0020037">
    <property type="term" value="F:heme binding"/>
    <property type="evidence" value="ECO:0007669"/>
    <property type="project" value="InterPro"/>
</dbReference>
<sequence length="424" mass="47431">MAYTASKLLSANGISMKSPYPNATLSCKPACCVEGRDWQRHRKATAPPFGEPNMGLVWTECIPQATETLDFWKECSHIRQTGKDVRRFSLHVLSTTGFGKSYSFDRSTDEALREGDSLTYKDSLSLILENAILIMLLGPKFLTGSLQQFLPKHWRLVGQATSTFKKHISESIKEEKALIAEGKPHRGNFISAIGSQNLRGHDSIAITLTYVITHLAAYPEIQDWLAAEIRHVCKDKGATTYRDAFPKLKRCTAVVYETLRTSTPFPAMVKTSGPQPRSLKVGDDTLHLPAGMNIISTIPSVHPHPRYWGADIDTWRPERWIETSHEASAVAFVFDSGTLYTPPQGAFLPWSEGDRACPGKKFAQVELTGAVSVLVEPVPENGETMERARNRKMDMIKDSGMVLLIEILHPERVVLRWVKREARD</sequence>
<dbReference type="AlphaFoldDB" id="A0A8H8RIH1"/>
<protein>
    <submittedName>
        <fullName evidence="6">Cytochrome P450</fullName>
    </submittedName>
</protein>
<keyword evidence="5" id="KW-0349">Heme</keyword>
<dbReference type="PANTHER" id="PTHR24305">
    <property type="entry name" value="CYTOCHROME P450"/>
    <property type="match status" value="1"/>
</dbReference>
<comment type="caution">
    <text evidence="6">The sequence shown here is derived from an EMBL/GenBank/DDBJ whole genome shotgun (WGS) entry which is preliminary data.</text>
</comment>
<evidence type="ECO:0000256" key="3">
    <source>
        <dbReference type="ARBA" id="ARBA00022723"/>
    </source>
</evidence>
<comment type="cofactor">
    <cofactor evidence="1">
        <name>heme</name>
        <dbReference type="ChEBI" id="CHEBI:30413"/>
    </cofactor>
</comment>
<dbReference type="InterPro" id="IPR001128">
    <property type="entry name" value="Cyt_P450"/>
</dbReference>
<gene>
    <name evidence="6" type="primary">CYP714B3</name>
    <name evidence="6" type="ORF">LSUB1_G006678</name>
</gene>
<dbReference type="OrthoDB" id="1470350at2759"/>
<dbReference type="SUPFAM" id="SSF48264">
    <property type="entry name" value="Cytochrome P450"/>
    <property type="match status" value="1"/>
</dbReference>
<dbReference type="Pfam" id="PF00067">
    <property type="entry name" value="p450"/>
    <property type="match status" value="1"/>
</dbReference>
<evidence type="ECO:0000256" key="2">
    <source>
        <dbReference type="ARBA" id="ARBA00010617"/>
    </source>
</evidence>
<proteinExistence type="inferred from homology"/>
<dbReference type="InterPro" id="IPR036396">
    <property type="entry name" value="Cyt_P450_sf"/>
</dbReference>
<dbReference type="GO" id="GO:0016705">
    <property type="term" value="F:oxidoreductase activity, acting on paired donors, with incorporation or reduction of molecular oxygen"/>
    <property type="evidence" value="ECO:0007669"/>
    <property type="project" value="InterPro"/>
</dbReference>
<dbReference type="InterPro" id="IPR050121">
    <property type="entry name" value="Cytochrome_P450_monoxygenase"/>
</dbReference>
<dbReference type="Proteomes" id="UP000462212">
    <property type="component" value="Unassembled WGS sequence"/>
</dbReference>
<evidence type="ECO:0000256" key="1">
    <source>
        <dbReference type="ARBA" id="ARBA00001971"/>
    </source>
</evidence>
<dbReference type="PRINTS" id="PR00385">
    <property type="entry name" value="P450"/>
</dbReference>
<dbReference type="Gene3D" id="1.10.630.10">
    <property type="entry name" value="Cytochrome P450"/>
    <property type="match status" value="1"/>
</dbReference>
<dbReference type="PROSITE" id="PS00086">
    <property type="entry name" value="CYTOCHROME_P450"/>
    <property type="match status" value="1"/>
</dbReference>
<dbReference type="EMBL" id="QGMJ01000460">
    <property type="protein sequence ID" value="TVY36091.1"/>
    <property type="molecule type" value="Genomic_DNA"/>
</dbReference>
<keyword evidence="5" id="KW-0560">Oxidoreductase</keyword>
<accession>A0A8H8RIH1</accession>
<evidence type="ECO:0000256" key="5">
    <source>
        <dbReference type="RuleBase" id="RU000461"/>
    </source>
</evidence>
<evidence type="ECO:0000256" key="4">
    <source>
        <dbReference type="ARBA" id="ARBA00023004"/>
    </source>
</evidence>
<keyword evidence="4 5" id="KW-0408">Iron</keyword>
<reference evidence="6 7" key="1">
    <citation type="submission" date="2018-05" db="EMBL/GenBank/DDBJ databases">
        <title>Genome sequencing and assembly of the regulated plant pathogen Lachnellula willkommii and related sister species for the development of diagnostic species identification markers.</title>
        <authorList>
            <person name="Giroux E."/>
            <person name="Bilodeau G."/>
        </authorList>
    </citation>
    <scope>NUCLEOTIDE SEQUENCE [LARGE SCALE GENOMIC DNA]</scope>
    <source>
        <strain evidence="6 7">CBS 197.66</strain>
    </source>
</reference>
<evidence type="ECO:0000313" key="6">
    <source>
        <dbReference type="EMBL" id="TVY36091.1"/>
    </source>
</evidence>
<name>A0A8H8RIH1_9HELO</name>
<dbReference type="InterPro" id="IPR017972">
    <property type="entry name" value="Cyt_P450_CS"/>
</dbReference>
<dbReference type="GO" id="GO:0004497">
    <property type="term" value="F:monooxygenase activity"/>
    <property type="evidence" value="ECO:0007669"/>
    <property type="project" value="UniProtKB-KW"/>
</dbReference>
<dbReference type="GO" id="GO:0005506">
    <property type="term" value="F:iron ion binding"/>
    <property type="evidence" value="ECO:0007669"/>
    <property type="project" value="InterPro"/>
</dbReference>
<evidence type="ECO:0000313" key="7">
    <source>
        <dbReference type="Proteomes" id="UP000462212"/>
    </source>
</evidence>
<keyword evidence="5" id="KW-0503">Monooxygenase</keyword>
<keyword evidence="3 5" id="KW-0479">Metal-binding</keyword>
<dbReference type="PANTHER" id="PTHR24305:SF166">
    <property type="entry name" value="CYTOCHROME P450 12A4, MITOCHONDRIAL-RELATED"/>
    <property type="match status" value="1"/>
</dbReference>
<comment type="similarity">
    <text evidence="2 5">Belongs to the cytochrome P450 family.</text>
</comment>
<organism evidence="6 7">
    <name type="scientific">Lachnellula subtilissima</name>
    <dbReference type="NCBI Taxonomy" id="602034"/>
    <lineage>
        <taxon>Eukaryota</taxon>
        <taxon>Fungi</taxon>
        <taxon>Dikarya</taxon>
        <taxon>Ascomycota</taxon>
        <taxon>Pezizomycotina</taxon>
        <taxon>Leotiomycetes</taxon>
        <taxon>Helotiales</taxon>
        <taxon>Lachnaceae</taxon>
        <taxon>Lachnellula</taxon>
    </lineage>
</organism>